<proteinExistence type="inferred from homology"/>
<dbReference type="PANTHER" id="PTHR42901">
    <property type="entry name" value="ALCOHOL DEHYDROGENASE"/>
    <property type="match status" value="1"/>
</dbReference>
<dbReference type="PRINTS" id="PR00081">
    <property type="entry name" value="GDHRDH"/>
</dbReference>
<evidence type="ECO:0000313" key="5">
    <source>
        <dbReference type="Proteomes" id="UP001579974"/>
    </source>
</evidence>
<dbReference type="PANTHER" id="PTHR42901:SF1">
    <property type="entry name" value="ALCOHOL DEHYDROGENASE"/>
    <property type="match status" value="1"/>
</dbReference>
<name>A0ABV5ADF2_9BACL</name>
<evidence type="ECO:0000256" key="1">
    <source>
        <dbReference type="ARBA" id="ARBA00006484"/>
    </source>
</evidence>
<reference evidence="4 5" key="1">
    <citation type="journal article" date="2024" name="Int. J. Mol. Sci.">
        <title>Exploration of Alicyclobacillus spp. Genome in Search of Antibiotic Resistance.</title>
        <authorList>
            <person name="Bucka-Kolendo J."/>
            <person name="Kiousi D.E."/>
            <person name="Dekowska A."/>
            <person name="Mikolajczuk-Szczyrba A."/>
            <person name="Karadedos D.M."/>
            <person name="Michael P."/>
            <person name="Galanis A."/>
            <person name="Sokolowska B."/>
        </authorList>
    </citation>
    <scope>NUCLEOTIDE SEQUENCE [LARGE SCALE GENOMIC DNA]</scope>
    <source>
        <strain evidence="4 5">KKP 3000</strain>
    </source>
</reference>
<dbReference type="InterPro" id="IPR002347">
    <property type="entry name" value="SDR_fam"/>
</dbReference>
<comment type="similarity">
    <text evidence="1 3">Belongs to the short-chain dehydrogenases/reductases (SDR) family.</text>
</comment>
<dbReference type="Proteomes" id="UP001579974">
    <property type="component" value="Unassembled WGS sequence"/>
</dbReference>
<sequence>MSLSGNKRVAVVTGASAGIGYSTAIGLARAGFRLAVGARREDKLTGLVEELERITGEKPFAAPLDVTDKASVDAFVQGVIQHFGTVNVLVNNAGKALGVDYIDERANEDDWEVMLDTNVLGLLRMTKRLVPYLVESGDGHIINLGSTAGHEAYAGGGVYCATKFAVRAITGSLRQELLGKPVRITSIDPGMVETEFSVVRYHGDTTRAAQVYEGLRPLTAEDVADCIVFTATRPAHVNIDNIILKSIDQADAKRVARKGQ</sequence>
<dbReference type="Gene3D" id="3.40.50.720">
    <property type="entry name" value="NAD(P)-binding Rossmann-like Domain"/>
    <property type="match status" value="1"/>
</dbReference>
<dbReference type="PROSITE" id="PS00061">
    <property type="entry name" value="ADH_SHORT"/>
    <property type="match status" value="1"/>
</dbReference>
<organism evidence="4 5">
    <name type="scientific">Alicyclobacillus fastidiosus</name>
    <dbReference type="NCBI Taxonomy" id="392011"/>
    <lineage>
        <taxon>Bacteria</taxon>
        <taxon>Bacillati</taxon>
        <taxon>Bacillota</taxon>
        <taxon>Bacilli</taxon>
        <taxon>Bacillales</taxon>
        <taxon>Alicyclobacillaceae</taxon>
        <taxon>Alicyclobacillus</taxon>
    </lineage>
</organism>
<dbReference type="RefSeq" id="WP_275477008.1">
    <property type="nucleotide sequence ID" value="NZ_CP162940.1"/>
</dbReference>
<comment type="caution">
    <text evidence="4">The sequence shown here is derived from an EMBL/GenBank/DDBJ whole genome shotgun (WGS) entry which is preliminary data.</text>
</comment>
<evidence type="ECO:0000256" key="3">
    <source>
        <dbReference type="RuleBase" id="RU000363"/>
    </source>
</evidence>
<dbReference type="InterPro" id="IPR020904">
    <property type="entry name" value="Sc_DH/Rdtase_CS"/>
</dbReference>
<gene>
    <name evidence="4" type="ORF">KKP3000_003745</name>
</gene>
<dbReference type="PRINTS" id="PR00080">
    <property type="entry name" value="SDRFAMILY"/>
</dbReference>
<protein>
    <submittedName>
        <fullName evidence="4">SDR family NAD(P)-dependent oxidoreductase</fullName>
    </submittedName>
</protein>
<evidence type="ECO:0000256" key="2">
    <source>
        <dbReference type="ARBA" id="ARBA00023002"/>
    </source>
</evidence>
<keyword evidence="5" id="KW-1185">Reference proteome</keyword>
<dbReference type="EMBL" id="JBDXSU010000005">
    <property type="protein sequence ID" value="MFB5190300.1"/>
    <property type="molecule type" value="Genomic_DNA"/>
</dbReference>
<dbReference type="InterPro" id="IPR036291">
    <property type="entry name" value="NAD(P)-bd_dom_sf"/>
</dbReference>
<accession>A0ABV5ADF2</accession>
<keyword evidence="2" id="KW-0560">Oxidoreductase</keyword>
<dbReference type="Pfam" id="PF00106">
    <property type="entry name" value="adh_short"/>
    <property type="match status" value="1"/>
</dbReference>
<dbReference type="SUPFAM" id="SSF51735">
    <property type="entry name" value="NAD(P)-binding Rossmann-fold domains"/>
    <property type="match status" value="1"/>
</dbReference>
<evidence type="ECO:0000313" key="4">
    <source>
        <dbReference type="EMBL" id="MFB5190300.1"/>
    </source>
</evidence>